<dbReference type="InterPro" id="IPR032157">
    <property type="entry name" value="PAC4"/>
</dbReference>
<dbReference type="PANTHER" id="PTHR33559:SF1">
    <property type="entry name" value="PROTEASOME ASSEMBLY CHAPERONE 4"/>
    <property type="match status" value="1"/>
</dbReference>
<organism evidence="1 2">
    <name type="scientific">Saccoglossus kowalevskii</name>
    <name type="common">Acorn worm</name>
    <dbReference type="NCBI Taxonomy" id="10224"/>
    <lineage>
        <taxon>Eukaryota</taxon>
        <taxon>Metazoa</taxon>
        <taxon>Hemichordata</taxon>
        <taxon>Enteropneusta</taxon>
        <taxon>Harrimaniidae</taxon>
        <taxon>Saccoglossus</taxon>
    </lineage>
</organism>
<protein>
    <submittedName>
        <fullName evidence="2">Proteasome assembly chaperone 4-like</fullName>
    </submittedName>
</protein>
<dbReference type="RefSeq" id="XP_002741269.1">
    <property type="nucleotide sequence ID" value="XM_002741223.2"/>
</dbReference>
<gene>
    <name evidence="2" type="primary">LOC100378296</name>
</gene>
<dbReference type="Pfam" id="PF16093">
    <property type="entry name" value="PAC4"/>
    <property type="match status" value="1"/>
</dbReference>
<dbReference type="GeneID" id="100378296"/>
<evidence type="ECO:0000313" key="1">
    <source>
        <dbReference type="Proteomes" id="UP000694865"/>
    </source>
</evidence>
<sequence>MLSVYNFSDRLMEHSIHFHVLKLNESFLVWIGDRSANMSSLAVSMTTPYDQIPSSASLLGEASDTPSTVLSQKLAKKTRKQVFVSYNLPTDQMLLPLVEKRLIEEMNTHPDKF</sequence>
<dbReference type="Proteomes" id="UP000694865">
    <property type="component" value="Unplaced"/>
</dbReference>
<proteinExistence type="predicted"/>
<reference evidence="2" key="1">
    <citation type="submission" date="2025-08" db="UniProtKB">
        <authorList>
            <consortium name="RefSeq"/>
        </authorList>
    </citation>
    <scope>IDENTIFICATION</scope>
    <source>
        <tissue evidence="2">Testes</tissue>
    </source>
</reference>
<dbReference type="PANTHER" id="PTHR33559">
    <property type="entry name" value="PROTEASOME ASSEMBLY CHAPERONE 4"/>
    <property type="match status" value="1"/>
</dbReference>
<name>A0ABM0H054_SACKO</name>
<evidence type="ECO:0000313" key="2">
    <source>
        <dbReference type="RefSeq" id="XP_002741269.1"/>
    </source>
</evidence>
<keyword evidence="1" id="KW-1185">Reference proteome</keyword>
<accession>A0ABM0H054</accession>